<dbReference type="GO" id="GO:0008124">
    <property type="term" value="F:4-alpha-hydroxytetrahydrobiopterin dehydratase activity"/>
    <property type="evidence" value="ECO:0007669"/>
    <property type="project" value="UniProtKB-UniRule"/>
</dbReference>
<dbReference type="GO" id="GO:0006729">
    <property type="term" value="P:tetrahydrobiopterin biosynthetic process"/>
    <property type="evidence" value="ECO:0007669"/>
    <property type="project" value="InterPro"/>
</dbReference>
<keyword evidence="3 4" id="KW-0456">Lyase</keyword>
<organism evidence="5 6">
    <name type="scientific">Kolteria novifilia</name>
    <dbReference type="NCBI Taxonomy" id="2527975"/>
    <lineage>
        <taxon>Bacteria</taxon>
        <taxon>Pseudomonadati</taxon>
        <taxon>Planctomycetota</taxon>
        <taxon>Planctomycetia</taxon>
        <taxon>Kolteriales</taxon>
        <taxon>Kolteriaceae</taxon>
        <taxon>Kolteria</taxon>
    </lineage>
</organism>
<comment type="similarity">
    <text evidence="2 4">Belongs to the pterin-4-alpha-carbinolamine dehydratase family.</text>
</comment>
<dbReference type="PANTHER" id="PTHR12599">
    <property type="entry name" value="PTERIN-4-ALPHA-CARBINOLAMINE DEHYDRATASE"/>
    <property type="match status" value="1"/>
</dbReference>
<dbReference type="InterPro" id="IPR036428">
    <property type="entry name" value="PCD_sf"/>
</dbReference>
<keyword evidence="6" id="KW-1185">Reference proteome</keyword>
<dbReference type="Proteomes" id="UP000317093">
    <property type="component" value="Chromosome"/>
</dbReference>
<gene>
    <name evidence="5" type="ORF">Pan216_26550</name>
</gene>
<dbReference type="CDD" id="cd00913">
    <property type="entry name" value="PCD_DCoH_subfamily_a"/>
    <property type="match status" value="1"/>
</dbReference>
<name>A0A518B479_9BACT</name>
<dbReference type="Pfam" id="PF01329">
    <property type="entry name" value="Pterin_4a"/>
    <property type="match status" value="1"/>
</dbReference>
<sequence>MAVQIHETAQLLKKKCVPCEGGVPRLTLEESKQQLEKLEGWTLTEDGLRIRKQWQVKNFMAGMEFFNKIAQLAEDEGHHPDLHLSSYRNVAIEIWTHAIGGLSENDFILAAKIDEIPVALRT</sequence>
<dbReference type="InterPro" id="IPR001533">
    <property type="entry name" value="Pterin_deHydtase"/>
</dbReference>
<dbReference type="PANTHER" id="PTHR12599:SF0">
    <property type="entry name" value="PTERIN-4-ALPHA-CARBINOLAMINE DEHYDRATASE"/>
    <property type="match status" value="1"/>
</dbReference>
<dbReference type="KEGG" id="knv:Pan216_26550"/>
<evidence type="ECO:0000313" key="6">
    <source>
        <dbReference type="Proteomes" id="UP000317093"/>
    </source>
</evidence>
<dbReference type="OrthoDB" id="9800108at2"/>
<evidence type="ECO:0000313" key="5">
    <source>
        <dbReference type="EMBL" id="QDU61790.1"/>
    </source>
</evidence>
<dbReference type="HAMAP" id="MF_00434">
    <property type="entry name" value="Pterin_4_alpha"/>
    <property type="match status" value="1"/>
</dbReference>
<comment type="catalytic activity">
    <reaction evidence="1 4">
        <text>(4aS,6R)-4a-hydroxy-L-erythro-5,6,7,8-tetrahydrobiopterin = (6R)-L-erythro-6,7-dihydrobiopterin + H2O</text>
        <dbReference type="Rhea" id="RHEA:11920"/>
        <dbReference type="ChEBI" id="CHEBI:15377"/>
        <dbReference type="ChEBI" id="CHEBI:15642"/>
        <dbReference type="ChEBI" id="CHEBI:43120"/>
        <dbReference type="EC" id="4.2.1.96"/>
    </reaction>
</comment>
<reference evidence="5 6" key="1">
    <citation type="submission" date="2019-02" db="EMBL/GenBank/DDBJ databases">
        <title>Deep-cultivation of Planctomycetes and their phenomic and genomic characterization uncovers novel biology.</title>
        <authorList>
            <person name="Wiegand S."/>
            <person name="Jogler M."/>
            <person name="Boedeker C."/>
            <person name="Pinto D."/>
            <person name="Vollmers J."/>
            <person name="Rivas-Marin E."/>
            <person name="Kohn T."/>
            <person name="Peeters S.H."/>
            <person name="Heuer A."/>
            <person name="Rast P."/>
            <person name="Oberbeckmann S."/>
            <person name="Bunk B."/>
            <person name="Jeske O."/>
            <person name="Meyerdierks A."/>
            <person name="Storesund J.E."/>
            <person name="Kallscheuer N."/>
            <person name="Luecker S."/>
            <person name="Lage O.M."/>
            <person name="Pohl T."/>
            <person name="Merkel B.J."/>
            <person name="Hornburger P."/>
            <person name="Mueller R.-W."/>
            <person name="Bruemmer F."/>
            <person name="Labrenz M."/>
            <person name="Spormann A.M."/>
            <person name="Op den Camp H."/>
            <person name="Overmann J."/>
            <person name="Amann R."/>
            <person name="Jetten M.S.M."/>
            <person name="Mascher T."/>
            <person name="Medema M.H."/>
            <person name="Devos D.P."/>
            <person name="Kaster A.-K."/>
            <person name="Ovreas L."/>
            <person name="Rohde M."/>
            <person name="Galperin M.Y."/>
            <person name="Jogler C."/>
        </authorList>
    </citation>
    <scope>NUCLEOTIDE SEQUENCE [LARGE SCALE GENOMIC DNA]</scope>
    <source>
        <strain evidence="5 6">Pan216</strain>
    </source>
</reference>
<evidence type="ECO:0000256" key="1">
    <source>
        <dbReference type="ARBA" id="ARBA00001554"/>
    </source>
</evidence>
<evidence type="ECO:0000256" key="3">
    <source>
        <dbReference type="ARBA" id="ARBA00023239"/>
    </source>
</evidence>
<dbReference type="Gene3D" id="3.30.1360.20">
    <property type="entry name" value="Transcriptional coactivator/pterin dehydratase"/>
    <property type="match status" value="1"/>
</dbReference>
<proteinExistence type="inferred from homology"/>
<dbReference type="RefSeq" id="WP_145258337.1">
    <property type="nucleotide sequence ID" value="NZ_CP036279.1"/>
</dbReference>
<dbReference type="EC" id="4.2.1.96" evidence="4"/>
<dbReference type="AlphaFoldDB" id="A0A518B479"/>
<evidence type="ECO:0000256" key="2">
    <source>
        <dbReference type="ARBA" id="ARBA00006472"/>
    </source>
</evidence>
<evidence type="ECO:0000256" key="4">
    <source>
        <dbReference type="HAMAP-Rule" id="MF_00434"/>
    </source>
</evidence>
<dbReference type="SUPFAM" id="SSF55248">
    <property type="entry name" value="PCD-like"/>
    <property type="match status" value="1"/>
</dbReference>
<protein>
    <recommendedName>
        <fullName evidence="4">Putative pterin-4-alpha-carbinolamine dehydratase</fullName>
        <shortName evidence="4">PHS</shortName>
        <ecNumber evidence="4">4.2.1.96</ecNumber>
    </recommendedName>
    <alternativeName>
        <fullName evidence="4">4-alpha-hydroxy-tetrahydropterin dehydratase</fullName>
    </alternativeName>
    <alternativeName>
        <fullName evidence="4">Pterin carbinolamine dehydratase</fullName>
        <shortName evidence="4">PCD</shortName>
    </alternativeName>
</protein>
<accession>A0A518B479</accession>
<dbReference type="EMBL" id="CP036279">
    <property type="protein sequence ID" value="QDU61790.1"/>
    <property type="molecule type" value="Genomic_DNA"/>
</dbReference>
<dbReference type="NCBIfam" id="NF002017">
    <property type="entry name" value="PRK00823.1-2"/>
    <property type="match status" value="1"/>
</dbReference>